<evidence type="ECO:0000313" key="2">
    <source>
        <dbReference type="EMBL" id="KAG0146544.1"/>
    </source>
</evidence>
<name>A0A9P6TCA5_9BASI</name>
<accession>A0A9P6TCA5</accession>
<proteinExistence type="predicted"/>
<sequence>MNQAFRVSSIHEQQPDQPDSDAYLEGIHQPANDELDNDLLDLPPDPSIDLLV</sequence>
<feature type="compositionally biased region" description="Polar residues" evidence="1">
    <location>
        <begin position="1"/>
        <end position="17"/>
    </location>
</feature>
<dbReference type="Proteomes" id="UP000886653">
    <property type="component" value="Unassembled WGS sequence"/>
</dbReference>
<organism evidence="2 3">
    <name type="scientific">Cronartium quercuum f. sp. fusiforme G11</name>
    <dbReference type="NCBI Taxonomy" id="708437"/>
    <lineage>
        <taxon>Eukaryota</taxon>
        <taxon>Fungi</taxon>
        <taxon>Dikarya</taxon>
        <taxon>Basidiomycota</taxon>
        <taxon>Pucciniomycotina</taxon>
        <taxon>Pucciniomycetes</taxon>
        <taxon>Pucciniales</taxon>
        <taxon>Coleosporiaceae</taxon>
        <taxon>Cronartium</taxon>
    </lineage>
</organism>
<protein>
    <submittedName>
        <fullName evidence="2">Uncharacterized protein</fullName>
    </submittedName>
</protein>
<feature type="region of interest" description="Disordered" evidence="1">
    <location>
        <begin position="1"/>
        <end position="52"/>
    </location>
</feature>
<evidence type="ECO:0000256" key="1">
    <source>
        <dbReference type="SAM" id="MobiDB-lite"/>
    </source>
</evidence>
<dbReference type="AlphaFoldDB" id="A0A9P6TCA5"/>
<gene>
    <name evidence="2" type="ORF">CROQUDRAFT_92509</name>
</gene>
<evidence type="ECO:0000313" key="3">
    <source>
        <dbReference type="Proteomes" id="UP000886653"/>
    </source>
</evidence>
<comment type="caution">
    <text evidence="2">The sequence shown here is derived from an EMBL/GenBank/DDBJ whole genome shotgun (WGS) entry which is preliminary data.</text>
</comment>
<reference evidence="2" key="1">
    <citation type="submission" date="2013-11" db="EMBL/GenBank/DDBJ databases">
        <title>Genome sequence of the fusiform rust pathogen reveals effectors for host alternation and coevolution with pine.</title>
        <authorList>
            <consortium name="DOE Joint Genome Institute"/>
            <person name="Smith K."/>
            <person name="Pendleton A."/>
            <person name="Kubisiak T."/>
            <person name="Anderson C."/>
            <person name="Salamov A."/>
            <person name="Aerts A."/>
            <person name="Riley R."/>
            <person name="Clum A."/>
            <person name="Lindquist E."/>
            <person name="Ence D."/>
            <person name="Campbell M."/>
            <person name="Kronenberg Z."/>
            <person name="Feau N."/>
            <person name="Dhillon B."/>
            <person name="Hamelin R."/>
            <person name="Burleigh J."/>
            <person name="Smith J."/>
            <person name="Yandell M."/>
            <person name="Nelson C."/>
            <person name="Grigoriev I."/>
            <person name="Davis J."/>
        </authorList>
    </citation>
    <scope>NUCLEOTIDE SEQUENCE</scope>
    <source>
        <strain evidence="2">G11</strain>
    </source>
</reference>
<keyword evidence="3" id="KW-1185">Reference proteome</keyword>
<dbReference type="EMBL" id="MU167259">
    <property type="protein sequence ID" value="KAG0146544.1"/>
    <property type="molecule type" value="Genomic_DNA"/>
</dbReference>